<dbReference type="AlphaFoldDB" id="A0AAE0TD05"/>
<dbReference type="Proteomes" id="UP001195483">
    <property type="component" value="Unassembled WGS sequence"/>
</dbReference>
<reference evidence="7" key="3">
    <citation type="submission" date="2023-05" db="EMBL/GenBank/DDBJ databases">
        <authorList>
            <person name="Smith C.H."/>
        </authorList>
    </citation>
    <scope>NUCLEOTIDE SEQUENCE</scope>
    <source>
        <strain evidence="7">CHS0354</strain>
        <tissue evidence="7">Mantle</tissue>
    </source>
</reference>
<sequence>MGKEDLHKRLANGGTLVVAEGYLFEFERRGYLKAGTYVPEVVIEHPELVKQLHEEFVHAGSEVCLAFTYYAHREKMALIGREEELEKINRTALKIAREVANATGTLMAGNICNSTIYKADDPSTHAIVEGMFKEQVEWCVEEGADFIVAESYTDYGEAKLALEAIKKYGNGLPAVVTFWAAMTDETGDGIHLAEACKKIEDGGAAVVGLNCSRGPATMLPLLKEIKAACKGPVAALPVPYRTTKEEPTFFCVRAPGADVRAFPVDLPACLCGRSEIQYFAEACKEMGIQYVGICCGNSSHYLRIVADVYGKNPPAKRYAPEMSKHYIFGDKAKFTTYYTDKIKSHIAGTAE</sequence>
<comment type="pathway">
    <text evidence="3">Amino-acid biosynthesis; L-methionine biosynthesis via de novo pathway.</text>
</comment>
<comment type="cofactor">
    <cofactor evidence="4">
        <name>Zn(2+)</name>
        <dbReference type="ChEBI" id="CHEBI:29105"/>
    </cofactor>
    <text evidence="4">Binds 1 zinc ion per subunit.</text>
</comment>
<keyword evidence="4 5" id="KW-0479">Metal-binding</keyword>
<evidence type="ECO:0000313" key="7">
    <source>
        <dbReference type="EMBL" id="KAK3608094.1"/>
    </source>
</evidence>
<reference evidence="7" key="1">
    <citation type="journal article" date="2021" name="Genome Biol. Evol.">
        <title>A High-Quality Reference Genome for a Parasitic Bivalve with Doubly Uniparental Inheritance (Bivalvia: Unionida).</title>
        <authorList>
            <person name="Smith C.H."/>
        </authorList>
    </citation>
    <scope>NUCLEOTIDE SEQUENCE</scope>
    <source>
        <strain evidence="7">CHS0354</strain>
    </source>
</reference>
<evidence type="ECO:0000256" key="1">
    <source>
        <dbReference type="ARBA" id="ARBA00022603"/>
    </source>
</evidence>
<dbReference type="InterPro" id="IPR003726">
    <property type="entry name" value="HCY_dom"/>
</dbReference>
<accession>A0AAE0TD05</accession>
<feature type="binding site" evidence="4 5">
    <location>
        <position position="295"/>
    </location>
    <ligand>
        <name>Zn(2+)</name>
        <dbReference type="ChEBI" id="CHEBI:29105"/>
    </ligand>
</feature>
<dbReference type="Pfam" id="PF02574">
    <property type="entry name" value="S-methyl_trans"/>
    <property type="match status" value="1"/>
</dbReference>
<dbReference type="GO" id="GO:0032259">
    <property type="term" value="P:methylation"/>
    <property type="evidence" value="ECO:0007669"/>
    <property type="project" value="UniProtKB-KW"/>
</dbReference>
<keyword evidence="1 5" id="KW-0489">Methyltransferase</keyword>
<feature type="binding site" evidence="4 5">
    <location>
        <position position="211"/>
    </location>
    <ligand>
        <name>Zn(2+)</name>
        <dbReference type="ChEBI" id="CHEBI:29105"/>
    </ligand>
</feature>
<proteinExistence type="predicted"/>
<reference evidence="7" key="2">
    <citation type="journal article" date="2021" name="Genome Biol. Evol.">
        <title>Developing a high-quality reference genome for a parasitic bivalve with doubly uniparental inheritance (Bivalvia: Unionida).</title>
        <authorList>
            <person name="Smith C.H."/>
        </authorList>
    </citation>
    <scope>NUCLEOTIDE SEQUENCE</scope>
    <source>
        <strain evidence="7">CHS0354</strain>
        <tissue evidence="7">Mantle</tissue>
    </source>
</reference>
<comment type="caution">
    <text evidence="7">The sequence shown here is derived from an EMBL/GenBank/DDBJ whole genome shotgun (WGS) entry which is preliminary data.</text>
</comment>
<keyword evidence="8" id="KW-1185">Reference proteome</keyword>
<gene>
    <name evidence="7" type="ORF">CHS0354_004750</name>
</gene>
<keyword evidence="2 5" id="KW-0808">Transferase</keyword>
<dbReference type="GO" id="GO:0008168">
    <property type="term" value="F:methyltransferase activity"/>
    <property type="evidence" value="ECO:0007669"/>
    <property type="project" value="UniProtKB-UniRule"/>
</dbReference>
<evidence type="ECO:0000256" key="3">
    <source>
        <dbReference type="ARBA" id="ARBA00034478"/>
    </source>
</evidence>
<dbReference type="PANTHER" id="PTHR11103:SF18">
    <property type="entry name" value="SLR1189 PROTEIN"/>
    <property type="match status" value="1"/>
</dbReference>
<evidence type="ECO:0000256" key="5">
    <source>
        <dbReference type="PROSITE-ProRule" id="PRU00333"/>
    </source>
</evidence>
<feature type="binding site" evidence="4 5">
    <location>
        <position position="294"/>
    </location>
    <ligand>
        <name>Zn(2+)</name>
        <dbReference type="ChEBI" id="CHEBI:29105"/>
    </ligand>
</feature>
<dbReference type="GO" id="GO:0008270">
    <property type="term" value="F:zinc ion binding"/>
    <property type="evidence" value="ECO:0007669"/>
    <property type="project" value="InterPro"/>
</dbReference>
<evidence type="ECO:0000259" key="6">
    <source>
        <dbReference type="PROSITE" id="PS50970"/>
    </source>
</evidence>
<evidence type="ECO:0000313" key="8">
    <source>
        <dbReference type="Proteomes" id="UP001195483"/>
    </source>
</evidence>
<name>A0AAE0TD05_9BIVA</name>
<organism evidence="7 8">
    <name type="scientific">Potamilus streckersoni</name>
    <dbReference type="NCBI Taxonomy" id="2493646"/>
    <lineage>
        <taxon>Eukaryota</taxon>
        <taxon>Metazoa</taxon>
        <taxon>Spiralia</taxon>
        <taxon>Lophotrochozoa</taxon>
        <taxon>Mollusca</taxon>
        <taxon>Bivalvia</taxon>
        <taxon>Autobranchia</taxon>
        <taxon>Heteroconchia</taxon>
        <taxon>Palaeoheterodonta</taxon>
        <taxon>Unionida</taxon>
        <taxon>Unionoidea</taxon>
        <taxon>Unionidae</taxon>
        <taxon>Ambleminae</taxon>
        <taxon>Lampsilini</taxon>
        <taxon>Potamilus</taxon>
    </lineage>
</organism>
<dbReference type="GO" id="GO:0009086">
    <property type="term" value="P:methionine biosynthetic process"/>
    <property type="evidence" value="ECO:0007669"/>
    <property type="project" value="InterPro"/>
</dbReference>
<feature type="domain" description="Hcy-binding" evidence="6">
    <location>
        <begin position="4"/>
        <end position="309"/>
    </location>
</feature>
<evidence type="ECO:0000256" key="2">
    <source>
        <dbReference type="ARBA" id="ARBA00022679"/>
    </source>
</evidence>
<evidence type="ECO:0000256" key="4">
    <source>
        <dbReference type="PIRSR" id="PIRSR037505-2"/>
    </source>
</evidence>
<dbReference type="InterPro" id="IPR036589">
    <property type="entry name" value="HCY_dom_sf"/>
</dbReference>
<keyword evidence="4 5" id="KW-0862">Zinc</keyword>
<dbReference type="InterPro" id="IPR017226">
    <property type="entry name" value="BHMT-like"/>
</dbReference>
<protein>
    <recommendedName>
        <fullName evidence="6">Hcy-binding domain-containing protein</fullName>
    </recommendedName>
</protein>
<dbReference type="SUPFAM" id="SSF82282">
    <property type="entry name" value="Homocysteine S-methyltransferase"/>
    <property type="match status" value="1"/>
</dbReference>
<dbReference type="PIRSF" id="PIRSF037505">
    <property type="entry name" value="Betaine_HMT"/>
    <property type="match status" value="1"/>
</dbReference>
<dbReference type="EMBL" id="JAEAOA010000353">
    <property type="protein sequence ID" value="KAK3608094.1"/>
    <property type="molecule type" value="Genomic_DNA"/>
</dbReference>
<dbReference type="PROSITE" id="PS50970">
    <property type="entry name" value="HCY"/>
    <property type="match status" value="1"/>
</dbReference>
<dbReference type="Gene3D" id="3.20.20.330">
    <property type="entry name" value="Homocysteine-binding-like domain"/>
    <property type="match status" value="1"/>
</dbReference>
<dbReference type="PANTHER" id="PTHR11103">
    <property type="entry name" value="SLR1189 PROTEIN"/>
    <property type="match status" value="1"/>
</dbReference>